<keyword evidence="2" id="KW-1133">Transmembrane helix</keyword>
<evidence type="ECO:0000313" key="4">
    <source>
        <dbReference type="Proteomes" id="UP000004713"/>
    </source>
</evidence>
<feature type="transmembrane region" description="Helical" evidence="2">
    <location>
        <begin position="27"/>
        <end position="50"/>
    </location>
</feature>
<feature type="region of interest" description="Disordered" evidence="1">
    <location>
        <begin position="567"/>
        <end position="609"/>
    </location>
</feature>
<reference evidence="3 4" key="2">
    <citation type="submission" date="2007-11" db="EMBL/GenBank/DDBJ databases">
        <authorList>
            <person name="Fulton L."/>
            <person name="Clifton S."/>
            <person name="Fulton B."/>
            <person name="Xu J."/>
            <person name="Minx P."/>
            <person name="Pepin K.H."/>
            <person name="Johnson M."/>
            <person name="Thiruvilangam P."/>
            <person name="Bhonagiri V."/>
            <person name="Nash W.E."/>
            <person name="Mardis E.R."/>
            <person name="Wilson R.K."/>
        </authorList>
    </citation>
    <scope>NUCLEOTIDE SEQUENCE [LARGE SCALE GENOMIC DNA]</scope>
    <source>
        <strain evidence="3 4">ATCC 43183</strain>
    </source>
</reference>
<reference evidence="3 4" key="1">
    <citation type="submission" date="2007-11" db="EMBL/GenBank/DDBJ databases">
        <title>Draft genome sequence of Bacteroides stercoris(ATCC 43183).</title>
        <authorList>
            <person name="Sudarsanam P."/>
            <person name="Ley R."/>
            <person name="Guruge J."/>
            <person name="Turnbaugh P.J."/>
            <person name="Mahowald M."/>
            <person name="Liep D."/>
            <person name="Gordon J."/>
        </authorList>
    </citation>
    <scope>NUCLEOTIDE SEQUENCE [LARGE SCALE GENOMIC DNA]</scope>
    <source>
        <strain evidence="3 4">ATCC 43183</strain>
    </source>
</reference>
<protein>
    <submittedName>
        <fullName evidence="3">Uncharacterized protein</fullName>
    </submittedName>
</protein>
<dbReference type="AlphaFoldDB" id="B0NM87"/>
<evidence type="ECO:0000313" key="3">
    <source>
        <dbReference type="EMBL" id="EDS16474.1"/>
    </source>
</evidence>
<dbReference type="eggNOG" id="COG3973">
    <property type="taxonomic scope" value="Bacteria"/>
</dbReference>
<sequence length="652" mass="72322">MNFANSTVSQKQSNAERLMRCIIYSSHWLRTILLFVVKSAFYILTLAWGFRRCSFRLTGQCEGLSIVERVTEQAPRFFICISEWISSTRESVDFIVYGIRMNILQNNPYRQLGVYSNSPTKERLANHNRMKAFLKVGKSVSFPLDVPQYLSSINRTEASAADAEAKLTLPKDQILHAQFWFIKTTPLDEVAFNHLFAGEIDKAEEIWQKRECLSALQNRIVCALIRNRYDSAIMCAEVLYGNTQYLNQFVSTIIGTGGNFDVSNLAFSFIDILCDEIGASKLLPFITNSSWKEHIGEKAVKPLVDSIQEAINIAQKTKGKGSNARLNAGETLRRNTRNAILQLKGFLSTKDLQYQMIADKLGLEILQCGIDYFNDSEEPDAAHKAMSLQKYAKSIAVGQMAKDRCKENVDILQRIIDNLPPSEVFVEDRAIHEELRKYCLLPDKICHAVTLLNNTKPHIQSIKRKLGVSNSYYLKISTQVVGNALSNVIAEVNEAQSIFSVDKDDPNAALAAILGITHVKSVLEEAWKATKIMDGFDMEADYKSGRYCENRSILKGLCEQLGVSTSTYTPRTSTPRTTQSKPTSTARSYSSTTNRTSNRQQSSTTSNSSDNGCILGLILGGLGLVIGAAVGGVGGAIVGAIIGFGIWGKISD</sequence>
<dbReference type="HOGENOM" id="CLU_027855_0_0_10"/>
<keyword evidence="2" id="KW-0472">Membrane</keyword>
<name>B0NM87_BACSE</name>
<organism evidence="3 4">
    <name type="scientific">Bacteroides stercoris ATCC 43183</name>
    <dbReference type="NCBI Taxonomy" id="449673"/>
    <lineage>
        <taxon>Bacteria</taxon>
        <taxon>Pseudomonadati</taxon>
        <taxon>Bacteroidota</taxon>
        <taxon>Bacteroidia</taxon>
        <taxon>Bacteroidales</taxon>
        <taxon>Bacteroidaceae</taxon>
        <taxon>Bacteroides</taxon>
    </lineage>
</organism>
<dbReference type="EMBL" id="ABFZ02000016">
    <property type="protein sequence ID" value="EDS16474.1"/>
    <property type="molecule type" value="Genomic_DNA"/>
</dbReference>
<feature type="transmembrane region" description="Helical" evidence="2">
    <location>
        <begin position="614"/>
        <end position="647"/>
    </location>
</feature>
<gene>
    <name evidence="3" type="ORF">BACSTE_00605</name>
</gene>
<proteinExistence type="predicted"/>
<dbReference type="RefSeq" id="WP_005653249.1">
    <property type="nucleotide sequence ID" value="NZ_CP102262.1"/>
</dbReference>
<dbReference type="Proteomes" id="UP000004713">
    <property type="component" value="Unassembled WGS sequence"/>
</dbReference>
<accession>B0NM87</accession>
<evidence type="ECO:0000256" key="2">
    <source>
        <dbReference type="SAM" id="Phobius"/>
    </source>
</evidence>
<evidence type="ECO:0000256" key="1">
    <source>
        <dbReference type="SAM" id="MobiDB-lite"/>
    </source>
</evidence>
<comment type="caution">
    <text evidence="3">The sequence shown here is derived from an EMBL/GenBank/DDBJ whole genome shotgun (WGS) entry which is preliminary data.</text>
</comment>
<keyword evidence="2" id="KW-0812">Transmembrane</keyword>